<protein>
    <submittedName>
        <fullName evidence="3">Uncharacterized protein</fullName>
    </submittedName>
</protein>
<accession>A0A4Y2SAR6</accession>
<organism evidence="3 4">
    <name type="scientific">Araneus ventricosus</name>
    <name type="common">Orbweaver spider</name>
    <name type="synonym">Epeira ventricosa</name>
    <dbReference type="NCBI Taxonomy" id="182803"/>
    <lineage>
        <taxon>Eukaryota</taxon>
        <taxon>Metazoa</taxon>
        <taxon>Ecdysozoa</taxon>
        <taxon>Arthropoda</taxon>
        <taxon>Chelicerata</taxon>
        <taxon>Arachnida</taxon>
        <taxon>Araneae</taxon>
        <taxon>Araneomorphae</taxon>
        <taxon>Entelegynae</taxon>
        <taxon>Araneoidea</taxon>
        <taxon>Araneidae</taxon>
        <taxon>Araneus</taxon>
    </lineage>
</organism>
<gene>
    <name evidence="2" type="ORF">AVEN_145312_1</name>
    <name evidence="3" type="ORF">AVEN_181357_1</name>
</gene>
<dbReference type="EMBL" id="BGPR01020718">
    <property type="protein sequence ID" value="GBN85302.1"/>
    <property type="molecule type" value="Genomic_DNA"/>
</dbReference>
<comment type="caution">
    <text evidence="3">The sequence shown here is derived from an EMBL/GenBank/DDBJ whole genome shotgun (WGS) entry which is preliminary data.</text>
</comment>
<evidence type="ECO:0000313" key="2">
    <source>
        <dbReference type="EMBL" id="GBN85283.1"/>
    </source>
</evidence>
<evidence type="ECO:0000313" key="4">
    <source>
        <dbReference type="Proteomes" id="UP000499080"/>
    </source>
</evidence>
<evidence type="ECO:0000256" key="1">
    <source>
        <dbReference type="SAM" id="MobiDB-lite"/>
    </source>
</evidence>
<dbReference type="EMBL" id="BGPR01020707">
    <property type="protein sequence ID" value="GBN85283.1"/>
    <property type="molecule type" value="Genomic_DNA"/>
</dbReference>
<name>A0A4Y2SAR6_ARAVE</name>
<dbReference type="Proteomes" id="UP000499080">
    <property type="component" value="Unassembled WGS sequence"/>
</dbReference>
<reference evidence="3 4" key="1">
    <citation type="journal article" date="2019" name="Sci. Rep.">
        <title>Orb-weaving spider Araneus ventricosus genome elucidates the spidroin gene catalogue.</title>
        <authorList>
            <person name="Kono N."/>
            <person name="Nakamura H."/>
            <person name="Ohtoshi R."/>
            <person name="Moran D.A.P."/>
            <person name="Shinohara A."/>
            <person name="Yoshida Y."/>
            <person name="Fujiwara M."/>
            <person name="Mori M."/>
            <person name="Tomita M."/>
            <person name="Arakawa K."/>
        </authorList>
    </citation>
    <scope>NUCLEOTIDE SEQUENCE [LARGE SCALE GENOMIC DNA]</scope>
</reference>
<feature type="region of interest" description="Disordered" evidence="1">
    <location>
        <begin position="69"/>
        <end position="98"/>
    </location>
</feature>
<dbReference type="AlphaFoldDB" id="A0A4Y2SAR6"/>
<keyword evidence="4" id="KW-1185">Reference proteome</keyword>
<evidence type="ECO:0000313" key="3">
    <source>
        <dbReference type="EMBL" id="GBN85302.1"/>
    </source>
</evidence>
<sequence length="98" mass="11175">MATLALAMNCSMRSVRMQVLLVLEKRKCVPVPTENHEGKQPNAHILKLKLEFYLRLRTWLINSIDTETSQTSLEAKDDGRPKLPNISVKFPPPFVKSD</sequence>
<proteinExistence type="predicted"/>